<name>A0ABT7B5N9_9CYAN</name>
<dbReference type="Pfam" id="PF02493">
    <property type="entry name" value="MORN"/>
    <property type="match status" value="5"/>
</dbReference>
<dbReference type="Gene3D" id="2.20.110.10">
    <property type="entry name" value="Histone H3 K4-specific methyltransferase SET7/9 N-terminal domain"/>
    <property type="match status" value="3"/>
</dbReference>
<proteinExistence type="predicted"/>
<comment type="caution">
    <text evidence="3">The sequence shown here is derived from an EMBL/GenBank/DDBJ whole genome shotgun (WGS) entry which is preliminary data.</text>
</comment>
<dbReference type="SUPFAM" id="SSF82185">
    <property type="entry name" value="Histone H3 K4-specific methyltransferase SET7/9 N-terminal domain"/>
    <property type="match status" value="2"/>
</dbReference>
<dbReference type="EMBL" id="JAQOSO010000055">
    <property type="protein sequence ID" value="MDJ1174446.1"/>
    <property type="molecule type" value="Genomic_DNA"/>
</dbReference>
<evidence type="ECO:0000313" key="4">
    <source>
        <dbReference type="Proteomes" id="UP001235849"/>
    </source>
</evidence>
<dbReference type="SMART" id="SM00698">
    <property type="entry name" value="MORN"/>
    <property type="match status" value="4"/>
</dbReference>
<keyword evidence="4" id="KW-1185">Reference proteome</keyword>
<dbReference type="Proteomes" id="UP001235849">
    <property type="component" value="Unassembled WGS sequence"/>
</dbReference>
<accession>A0ABT7B5N9</accession>
<gene>
    <name evidence="3" type="ORF">PMG25_10120</name>
</gene>
<dbReference type="InterPro" id="IPR003409">
    <property type="entry name" value="MORN"/>
</dbReference>
<protein>
    <submittedName>
        <fullName evidence="3">MORN motif-containing protein</fullName>
    </submittedName>
</protein>
<dbReference type="PANTHER" id="PTHR43215:SF14">
    <property type="entry name" value="RADIAL SPOKE HEAD 1 HOMOLOG"/>
    <property type="match status" value="1"/>
</dbReference>
<dbReference type="PANTHER" id="PTHR43215">
    <property type="entry name" value="RADIAL SPOKE HEAD 1 HOMOLOG"/>
    <property type="match status" value="1"/>
</dbReference>
<feature type="region of interest" description="Disordered" evidence="2">
    <location>
        <begin position="30"/>
        <end position="49"/>
    </location>
</feature>
<keyword evidence="1" id="KW-0677">Repeat</keyword>
<dbReference type="RefSeq" id="WP_283766775.1">
    <property type="nucleotide sequence ID" value="NZ_JAQOSO010000055.1"/>
</dbReference>
<organism evidence="3 4">
    <name type="scientific">Roseofilum capinflatum BLCC-M114</name>
    <dbReference type="NCBI Taxonomy" id="3022440"/>
    <lineage>
        <taxon>Bacteria</taxon>
        <taxon>Bacillati</taxon>
        <taxon>Cyanobacteriota</taxon>
        <taxon>Cyanophyceae</taxon>
        <taxon>Desertifilales</taxon>
        <taxon>Desertifilaceae</taxon>
        <taxon>Roseofilum</taxon>
        <taxon>Roseofilum capinflatum</taxon>
    </lineage>
</organism>
<evidence type="ECO:0000256" key="2">
    <source>
        <dbReference type="SAM" id="MobiDB-lite"/>
    </source>
</evidence>
<sequence>MQKFNLKLYLSLIFLAVFIAFGGKPYVAKAQSDTPPNPQTGGGQLGTDEELIPDCVPNVPTGQVKCTYSNGDRYQGQFLNGKPHGVGVYIFFGGNRYEGNFLNGQPHGQGVLIREDDTRFEGVFQNGTLTGTANRPGKIVFSTGEVYQGSLELFPVPGNPTRQTSRPNGRGVFIFPDGSRYQGEFFQGEILGQGILVRPDGTRCQGRFFNQSLDARVQCLFPDGTRYEGELRGGIPHGQGVLIAPNGQRTSGRFRDGAFVN</sequence>
<reference evidence="3 4" key="1">
    <citation type="submission" date="2023-01" db="EMBL/GenBank/DDBJ databases">
        <title>Novel diversity within Roseofilum (Cyanobacteria; Desertifilaceae) from marine benthic mats with descriptions of four novel species.</title>
        <authorList>
            <person name="Wang Y."/>
            <person name="Berthold D.E."/>
            <person name="Hu J."/>
            <person name="Lefler F.W."/>
            <person name="Laughinghouse H.D. IV."/>
        </authorList>
    </citation>
    <scope>NUCLEOTIDE SEQUENCE [LARGE SCALE GENOMIC DNA]</scope>
    <source>
        <strain evidence="3 4">BLCC-M114</strain>
    </source>
</reference>
<evidence type="ECO:0000256" key="1">
    <source>
        <dbReference type="ARBA" id="ARBA00022737"/>
    </source>
</evidence>
<evidence type="ECO:0000313" key="3">
    <source>
        <dbReference type="EMBL" id="MDJ1174446.1"/>
    </source>
</evidence>